<reference evidence="3" key="1">
    <citation type="journal article" date="2020" name="Nature">
        <title>Giant virus diversity and host interactions through global metagenomics.</title>
        <authorList>
            <person name="Schulz F."/>
            <person name="Roux S."/>
            <person name="Paez-Espino D."/>
            <person name="Jungbluth S."/>
            <person name="Walsh D.A."/>
            <person name="Denef V.J."/>
            <person name="McMahon K.D."/>
            <person name="Konstantinidis K.T."/>
            <person name="Eloe-Fadrosh E.A."/>
            <person name="Kyrpides N.C."/>
            <person name="Woyke T."/>
        </authorList>
    </citation>
    <scope>NUCLEOTIDE SEQUENCE</scope>
    <source>
        <strain evidence="3">GVMAG-S-ERX556126-94</strain>
    </source>
</reference>
<evidence type="ECO:0008006" key="4">
    <source>
        <dbReference type="Google" id="ProtNLM"/>
    </source>
</evidence>
<evidence type="ECO:0000313" key="3">
    <source>
        <dbReference type="EMBL" id="QHT39133.1"/>
    </source>
</evidence>
<evidence type="ECO:0000256" key="2">
    <source>
        <dbReference type="SAM" id="Phobius"/>
    </source>
</evidence>
<dbReference type="GO" id="GO:0051999">
    <property type="term" value="P:mannosyl-inositol phosphorylceramide biosynthetic process"/>
    <property type="evidence" value="ECO:0007669"/>
    <property type="project" value="TreeGrafter"/>
</dbReference>
<dbReference type="SUPFAM" id="SSF53448">
    <property type="entry name" value="Nucleotide-diphospho-sugar transferases"/>
    <property type="match status" value="1"/>
</dbReference>
<evidence type="ECO:0000256" key="1">
    <source>
        <dbReference type="ARBA" id="ARBA00022679"/>
    </source>
</evidence>
<keyword evidence="1" id="KW-0808">Transferase</keyword>
<dbReference type="InterPro" id="IPR029044">
    <property type="entry name" value="Nucleotide-diphossugar_trans"/>
</dbReference>
<dbReference type="Gene3D" id="3.90.550.20">
    <property type="match status" value="1"/>
</dbReference>
<name>A0A6C0FEZ4_9ZZZZ</name>
<organism evidence="3">
    <name type="scientific">viral metagenome</name>
    <dbReference type="NCBI Taxonomy" id="1070528"/>
    <lineage>
        <taxon>unclassified sequences</taxon>
        <taxon>metagenomes</taxon>
        <taxon>organismal metagenomes</taxon>
    </lineage>
</organism>
<protein>
    <recommendedName>
        <fullName evidence="4">Alpha 1,4-glycosyltransferase domain-containing protein</fullName>
    </recommendedName>
</protein>
<keyword evidence="2" id="KW-0812">Transmembrane</keyword>
<dbReference type="PANTHER" id="PTHR32385:SF15">
    <property type="entry name" value="INOSITOL PHOSPHOCERAMIDE MANNOSYLTRANSFERASE 1"/>
    <property type="match status" value="1"/>
</dbReference>
<dbReference type="Pfam" id="PF04488">
    <property type="entry name" value="Gly_transf_sug"/>
    <property type="match status" value="1"/>
</dbReference>
<accession>A0A6C0FEZ4</accession>
<sequence length="277" mass="33060">MDIKRIVKKYIIEIIILIILFGLILVLIFLISGRSKKKNLFMCYNDKSKIPQKVYDNVNKYAYDYKLQIYDDQEIIHFFKSHYNDSDRYINKFNTLAGPHKADLWRYCILYHYGGVYLDVKTELIKPLNEIFIDDNILYTCLSHENGKIHQAIMSTPPKNPIFLDLIDHVLNTNGEFDFHTFIRYFYDKVNEYCNGVKIGLNKNIKNNIDIYLFNERCIHKDNNNITHTSLLNINEDNLRKNKCSNFDKYNLCCYIYNDNEAYPIIKTRFDDFGKTW</sequence>
<dbReference type="InterPro" id="IPR051706">
    <property type="entry name" value="Glycosyltransferase_domain"/>
</dbReference>
<proteinExistence type="predicted"/>
<dbReference type="EMBL" id="MN738838">
    <property type="protein sequence ID" value="QHT39133.1"/>
    <property type="molecule type" value="Genomic_DNA"/>
</dbReference>
<dbReference type="GO" id="GO:0016020">
    <property type="term" value="C:membrane"/>
    <property type="evidence" value="ECO:0007669"/>
    <property type="project" value="GOC"/>
</dbReference>
<keyword evidence="2" id="KW-1133">Transmembrane helix</keyword>
<dbReference type="PANTHER" id="PTHR32385">
    <property type="entry name" value="MANNOSYL PHOSPHORYLINOSITOL CERAMIDE SYNTHASE"/>
    <property type="match status" value="1"/>
</dbReference>
<dbReference type="AlphaFoldDB" id="A0A6C0FEZ4"/>
<keyword evidence="2" id="KW-0472">Membrane</keyword>
<dbReference type="InterPro" id="IPR007577">
    <property type="entry name" value="GlycoTrfase_DXD_sugar-bd_CS"/>
</dbReference>
<dbReference type="GO" id="GO:0000030">
    <property type="term" value="F:mannosyltransferase activity"/>
    <property type="evidence" value="ECO:0007669"/>
    <property type="project" value="TreeGrafter"/>
</dbReference>
<feature type="transmembrane region" description="Helical" evidence="2">
    <location>
        <begin position="12"/>
        <end position="33"/>
    </location>
</feature>